<evidence type="ECO:0000313" key="7">
    <source>
        <dbReference type="Proteomes" id="UP000521943"/>
    </source>
</evidence>
<evidence type="ECO:0000313" key="6">
    <source>
        <dbReference type="EMBL" id="KAF6765498.1"/>
    </source>
</evidence>
<reference evidence="6 7" key="1">
    <citation type="submission" date="2020-07" db="EMBL/GenBank/DDBJ databases">
        <title>Comparative genomics of pyrophilous fungi reveals a link between fire events and developmental genes.</title>
        <authorList>
            <consortium name="DOE Joint Genome Institute"/>
            <person name="Steindorff A.S."/>
            <person name="Carver A."/>
            <person name="Calhoun S."/>
            <person name="Stillman K."/>
            <person name="Liu H."/>
            <person name="Lipzen A."/>
            <person name="Pangilinan J."/>
            <person name="Labutti K."/>
            <person name="Bruns T.D."/>
            <person name="Grigoriev I.V."/>
        </authorList>
    </citation>
    <scope>NUCLEOTIDE SEQUENCE [LARGE SCALE GENOMIC DNA]</scope>
    <source>
        <strain evidence="6 7">CBS 144469</strain>
    </source>
</reference>
<dbReference type="OrthoDB" id="3075405at2759"/>
<dbReference type="InterPro" id="IPR002893">
    <property type="entry name" value="Znf_MYND"/>
</dbReference>
<dbReference type="SUPFAM" id="SSF144232">
    <property type="entry name" value="HIT/MYND zinc finger-like"/>
    <property type="match status" value="1"/>
</dbReference>
<keyword evidence="2 4" id="KW-0863">Zinc-finger</keyword>
<proteinExistence type="predicted"/>
<evidence type="ECO:0000259" key="5">
    <source>
        <dbReference type="PROSITE" id="PS50865"/>
    </source>
</evidence>
<organism evidence="6 7">
    <name type="scientific">Ephemerocybe angulata</name>
    <dbReference type="NCBI Taxonomy" id="980116"/>
    <lineage>
        <taxon>Eukaryota</taxon>
        <taxon>Fungi</taxon>
        <taxon>Dikarya</taxon>
        <taxon>Basidiomycota</taxon>
        <taxon>Agaricomycotina</taxon>
        <taxon>Agaricomycetes</taxon>
        <taxon>Agaricomycetidae</taxon>
        <taxon>Agaricales</taxon>
        <taxon>Agaricineae</taxon>
        <taxon>Psathyrellaceae</taxon>
        <taxon>Ephemerocybe</taxon>
    </lineage>
</organism>
<feature type="domain" description="MYND-type" evidence="5">
    <location>
        <begin position="454"/>
        <end position="502"/>
    </location>
</feature>
<evidence type="ECO:0000256" key="1">
    <source>
        <dbReference type="ARBA" id="ARBA00022723"/>
    </source>
</evidence>
<sequence length="671" mass="75680">MPQRSLNRDSDAAARRLYKRRKCDKLLLEVRRSWASAETSKALIDYVMAQHDFDYLEDTLQSLDASLIPNGPLPLGSPGSAESIELKNATMALQALQKLGPFFEALINTANPDISPSAVLDAYATTCLENLVNCWPNVARWISYCLMHASLLPDHVALVSVSTDILISLTTNPPGSRTTLNKEVSAMSCTADVLFIILGQIDKTTGHYCKFTKMLNTNGCALMGLLRSQFNDRFGREALSERLVAVSRTTRRAIVASLVDRPAQFISYIPPGARIVGAAKSIDYLFYSTLELVMHLSVWREFVRQDGIAKYTAALTTLSDTAHARNLEDIEFWIAMAGATQKLLIAVIARTANPVERLVQMFKGGLFRCMVRSLQCSMRPGQEFGCILPPPFLLPYLRVRRVFEVLYESGDIDAFTNRRWMPPDMDAMCKVFQGTIDDSIRVFVDRKEVPITMCSNLNHAITSRGAVEVPVDDMKTCRCRTVVYCSLACQTEDWAALHSVECRLSLLTQGQYRRLKSTRNLFQIQRDQLAYIEYVLNHTPPTIPIQHGLRRRPGRDWYEATQCLLLDFSSPATTVPYVEDPGPYPELGPLLQKLDFTGSDNEWQPRIQRLIADRDREAEATTFLIEATFPMEEEGLIFTFAKARYVRDAPPFERIKVVNSVFRLGKKQFLP</sequence>
<dbReference type="GO" id="GO:0008270">
    <property type="term" value="F:zinc ion binding"/>
    <property type="evidence" value="ECO:0007669"/>
    <property type="project" value="UniProtKB-KW"/>
</dbReference>
<dbReference type="AlphaFoldDB" id="A0A8H6MDN9"/>
<keyword evidence="3" id="KW-0862">Zinc</keyword>
<dbReference type="PROSITE" id="PS50865">
    <property type="entry name" value="ZF_MYND_2"/>
    <property type="match status" value="1"/>
</dbReference>
<dbReference type="Proteomes" id="UP000521943">
    <property type="component" value="Unassembled WGS sequence"/>
</dbReference>
<dbReference type="Gene3D" id="6.10.140.2220">
    <property type="match status" value="1"/>
</dbReference>
<gene>
    <name evidence="6" type="ORF">DFP72DRAFT_1162418</name>
</gene>
<keyword evidence="1" id="KW-0479">Metal-binding</keyword>
<evidence type="ECO:0000256" key="4">
    <source>
        <dbReference type="PROSITE-ProRule" id="PRU00134"/>
    </source>
</evidence>
<keyword evidence="7" id="KW-1185">Reference proteome</keyword>
<evidence type="ECO:0000256" key="2">
    <source>
        <dbReference type="ARBA" id="ARBA00022771"/>
    </source>
</evidence>
<name>A0A8H6MDN9_9AGAR</name>
<evidence type="ECO:0000256" key="3">
    <source>
        <dbReference type="ARBA" id="ARBA00022833"/>
    </source>
</evidence>
<accession>A0A8H6MDN9</accession>
<dbReference type="Pfam" id="PF01753">
    <property type="entry name" value="zf-MYND"/>
    <property type="match status" value="1"/>
</dbReference>
<comment type="caution">
    <text evidence="6">The sequence shown here is derived from an EMBL/GenBank/DDBJ whole genome shotgun (WGS) entry which is preliminary data.</text>
</comment>
<protein>
    <recommendedName>
        <fullName evidence="5">MYND-type domain-containing protein</fullName>
    </recommendedName>
</protein>
<dbReference type="EMBL" id="JACGCI010000002">
    <property type="protein sequence ID" value="KAF6765498.1"/>
    <property type="molecule type" value="Genomic_DNA"/>
</dbReference>